<dbReference type="PANTHER" id="PTHR43280:SF28">
    <property type="entry name" value="HTH-TYPE TRANSCRIPTIONAL ACTIVATOR RHAS"/>
    <property type="match status" value="1"/>
</dbReference>
<evidence type="ECO:0000313" key="6">
    <source>
        <dbReference type="EMBL" id="TBL80127.1"/>
    </source>
</evidence>
<dbReference type="InterPro" id="IPR009057">
    <property type="entry name" value="Homeodomain-like_sf"/>
</dbReference>
<dbReference type="PROSITE" id="PS00041">
    <property type="entry name" value="HTH_ARAC_FAMILY_1"/>
    <property type="match status" value="1"/>
</dbReference>
<organism evidence="6 7">
    <name type="scientific">Paenibacillus thalictri</name>
    <dbReference type="NCBI Taxonomy" id="2527873"/>
    <lineage>
        <taxon>Bacteria</taxon>
        <taxon>Bacillati</taxon>
        <taxon>Bacillota</taxon>
        <taxon>Bacilli</taxon>
        <taxon>Bacillales</taxon>
        <taxon>Paenibacillaceae</taxon>
        <taxon>Paenibacillus</taxon>
    </lineage>
</organism>
<keyword evidence="2" id="KW-0238">DNA-binding</keyword>
<feature type="domain" description="HTH araC/xylS-type" evidence="5">
    <location>
        <begin position="673"/>
        <end position="770"/>
    </location>
</feature>
<dbReference type="Pfam" id="PF12833">
    <property type="entry name" value="HTH_18"/>
    <property type="match status" value="1"/>
</dbReference>
<dbReference type="GO" id="GO:0003700">
    <property type="term" value="F:DNA-binding transcription factor activity"/>
    <property type="evidence" value="ECO:0007669"/>
    <property type="project" value="InterPro"/>
</dbReference>
<sequence>MIHWSKLFLKYLGIGRLTNPRKYLFKLIWLGCISACIPVILVSLVYYQLSMNRMETYIQNESESSMTIMKDRAERVLQEIEQESLQLAKDPMVQEEFTAMPNENGLLNMEILRKIALVKNSNSFISEIVLYNSVDKQILSNEFGAVSKQDYKYKDNIDQLLGSPHPTQWTQLKGREGYVTFARLLPLIGTGGPEGVLSFEIETSALSKFLETDTAILTDDQELTIVKLNNPFAENSRLDAVHLRKSAELKGLQMIKSSDQTSGRFWAEGIDGKTAQYRYVKNVFGRTYVSVIPEQAMTEQFNWMRKVMVETLLVFIGVGIFLTYATSKKAYNPIEQLLRHSRALRSGGMEHKQDELDFIKDSLNYLSNETDKLGSYIENIEPSLREKFLFQLLSGYYTRNSTLLEDCKTHGIEAGFTHVVLIVEAENIYKEKRFRPEEKGIVAFSLANVMQEMLRNDALQGYAVPYQGRGVAILQYKSDTSHKAMLDQTLAYVSGLSDTFRQYLSFEISVGIGRFYEHVVDVPVSYKEAENALQYRIFRDSEQALFIDEVEHVKKQTLLRFPADAESAVLEALEQDDLPSAVQHFAQFAEVLQRSQSYVLIYQGYHVLLASLIRSLEKQGVNGADLMEHNLFGQLKSKQTSKEIRSWFEETLFPLYSWLTRKDREAASDTAVQQVCQYIRANCGNDLSLVQCAEIAGVSPSYLSRIFKKKTGTNFLEYVVETKMLEAKRLLKETDHGISEIAAAVGYSERNFIRIFQRNAQMTPGTFRTQHR</sequence>
<dbReference type="EMBL" id="SIRE01000005">
    <property type="protein sequence ID" value="TBL80127.1"/>
    <property type="molecule type" value="Genomic_DNA"/>
</dbReference>
<dbReference type="Pfam" id="PF17853">
    <property type="entry name" value="GGDEF_2"/>
    <property type="match status" value="1"/>
</dbReference>
<dbReference type="SUPFAM" id="SSF46689">
    <property type="entry name" value="Homeodomain-like"/>
    <property type="match status" value="2"/>
</dbReference>
<dbReference type="InterPro" id="IPR018062">
    <property type="entry name" value="HTH_AraC-typ_CS"/>
</dbReference>
<evidence type="ECO:0000256" key="1">
    <source>
        <dbReference type="ARBA" id="ARBA00023015"/>
    </source>
</evidence>
<feature type="transmembrane region" description="Helical" evidence="4">
    <location>
        <begin position="27"/>
        <end position="47"/>
    </location>
</feature>
<dbReference type="Gene3D" id="1.10.10.60">
    <property type="entry name" value="Homeodomain-like"/>
    <property type="match status" value="2"/>
</dbReference>
<keyword evidence="4" id="KW-1133">Transmembrane helix</keyword>
<proteinExistence type="predicted"/>
<name>A0A4Q9DWK7_9BACL</name>
<keyword evidence="7" id="KW-1185">Reference proteome</keyword>
<dbReference type="Proteomes" id="UP000293142">
    <property type="component" value="Unassembled WGS sequence"/>
</dbReference>
<dbReference type="SMART" id="SM00342">
    <property type="entry name" value="HTH_ARAC"/>
    <property type="match status" value="1"/>
</dbReference>
<accession>A0A4Q9DWK7</accession>
<dbReference type="AlphaFoldDB" id="A0A4Q9DWK7"/>
<gene>
    <name evidence="6" type="ORF">EYB31_06790</name>
</gene>
<evidence type="ECO:0000256" key="4">
    <source>
        <dbReference type="SAM" id="Phobius"/>
    </source>
</evidence>
<dbReference type="PANTHER" id="PTHR43280">
    <property type="entry name" value="ARAC-FAMILY TRANSCRIPTIONAL REGULATOR"/>
    <property type="match status" value="1"/>
</dbReference>
<keyword evidence="3" id="KW-0804">Transcription</keyword>
<protein>
    <submittedName>
        <fullName evidence="6">AraC family transcriptional regulator</fullName>
    </submittedName>
</protein>
<keyword evidence="1" id="KW-0805">Transcription regulation</keyword>
<keyword evidence="4" id="KW-0812">Transmembrane</keyword>
<dbReference type="OrthoDB" id="1975037at2"/>
<dbReference type="GO" id="GO:0043565">
    <property type="term" value="F:sequence-specific DNA binding"/>
    <property type="evidence" value="ECO:0007669"/>
    <property type="project" value="InterPro"/>
</dbReference>
<feature type="transmembrane region" description="Helical" evidence="4">
    <location>
        <begin position="307"/>
        <end position="325"/>
    </location>
</feature>
<evidence type="ECO:0000256" key="2">
    <source>
        <dbReference type="ARBA" id="ARBA00023125"/>
    </source>
</evidence>
<dbReference type="PROSITE" id="PS01124">
    <property type="entry name" value="HTH_ARAC_FAMILY_2"/>
    <property type="match status" value="1"/>
</dbReference>
<evidence type="ECO:0000256" key="3">
    <source>
        <dbReference type="ARBA" id="ARBA00023163"/>
    </source>
</evidence>
<evidence type="ECO:0000313" key="7">
    <source>
        <dbReference type="Proteomes" id="UP000293142"/>
    </source>
</evidence>
<evidence type="ECO:0000259" key="5">
    <source>
        <dbReference type="PROSITE" id="PS01124"/>
    </source>
</evidence>
<dbReference type="InterPro" id="IPR041522">
    <property type="entry name" value="CdaR_GGDEF"/>
</dbReference>
<dbReference type="InterPro" id="IPR018060">
    <property type="entry name" value="HTH_AraC"/>
</dbReference>
<keyword evidence="4" id="KW-0472">Membrane</keyword>
<reference evidence="6 7" key="1">
    <citation type="submission" date="2019-02" db="EMBL/GenBank/DDBJ databases">
        <title>Paenibacillus sp. nov., isolated from surface-sterilized tissue of Thalictrum simplex L.</title>
        <authorList>
            <person name="Tuo L."/>
        </authorList>
    </citation>
    <scope>NUCLEOTIDE SEQUENCE [LARGE SCALE GENOMIC DNA]</scope>
    <source>
        <strain evidence="6 7">N2SHLJ1</strain>
    </source>
</reference>
<comment type="caution">
    <text evidence="6">The sequence shown here is derived from an EMBL/GenBank/DDBJ whole genome shotgun (WGS) entry which is preliminary data.</text>
</comment>